<dbReference type="EMBL" id="KZ155838">
    <property type="protein sequence ID" value="OUS42616.1"/>
    <property type="molecule type" value="Genomic_DNA"/>
</dbReference>
<feature type="transmembrane region" description="Helical" evidence="2">
    <location>
        <begin position="77"/>
        <end position="97"/>
    </location>
</feature>
<dbReference type="PANTHER" id="PTHR35471">
    <property type="entry name" value="OS07G0223700 PROTEIN"/>
    <property type="match status" value="1"/>
</dbReference>
<reference evidence="3" key="1">
    <citation type="submission" date="2017-04" db="EMBL/GenBank/DDBJ databases">
        <title>Population genomics of picophytoplankton unveils novel chromosome hypervariability.</title>
        <authorList>
            <consortium name="DOE Joint Genome Institute"/>
            <person name="Blanc-Mathieu R."/>
            <person name="Krasovec M."/>
            <person name="Hebrard M."/>
            <person name="Yau S."/>
            <person name="Desgranges E."/>
            <person name="Martin J."/>
            <person name="Schackwitz W."/>
            <person name="Kuo A."/>
            <person name="Salin G."/>
            <person name="Donnadieu C."/>
            <person name="Desdevises Y."/>
            <person name="Sanchez-Ferandin S."/>
            <person name="Moreau H."/>
            <person name="Rivals E."/>
            <person name="Grigoriev I.V."/>
            <person name="Grimsley N."/>
            <person name="Eyre-Walker A."/>
            <person name="Piganeau G."/>
        </authorList>
    </citation>
    <scope>NUCLEOTIDE SEQUENCE [LARGE SCALE GENOMIC DNA]</scope>
    <source>
        <strain evidence="3">RCC 1115</strain>
    </source>
</reference>
<proteinExistence type="predicted"/>
<organism evidence="3">
    <name type="scientific">Ostreococcus tauri</name>
    <name type="common">Marine green alga</name>
    <dbReference type="NCBI Taxonomy" id="70448"/>
    <lineage>
        <taxon>Eukaryota</taxon>
        <taxon>Viridiplantae</taxon>
        <taxon>Chlorophyta</taxon>
        <taxon>Mamiellophyceae</taxon>
        <taxon>Mamiellales</taxon>
        <taxon>Bathycoccaceae</taxon>
        <taxon>Ostreococcus</taxon>
    </lineage>
</organism>
<evidence type="ECO:0000256" key="1">
    <source>
        <dbReference type="SAM" id="MobiDB-lite"/>
    </source>
</evidence>
<protein>
    <recommendedName>
        <fullName evidence="4">Transmembrane protein</fullName>
    </recommendedName>
</protein>
<keyword evidence="2" id="KW-0812">Transmembrane</keyword>
<feature type="region of interest" description="Disordered" evidence="1">
    <location>
        <begin position="182"/>
        <end position="214"/>
    </location>
</feature>
<keyword evidence="2" id="KW-0472">Membrane</keyword>
<feature type="transmembrane region" description="Helical" evidence="2">
    <location>
        <begin position="33"/>
        <end position="65"/>
    </location>
</feature>
<evidence type="ECO:0000256" key="2">
    <source>
        <dbReference type="SAM" id="Phobius"/>
    </source>
</evidence>
<dbReference type="AlphaFoldDB" id="A0A1Y5HZ99"/>
<gene>
    <name evidence="3" type="ORF">BE221DRAFT_1060</name>
</gene>
<keyword evidence="2" id="KW-1133">Transmembrane helix</keyword>
<feature type="transmembrane region" description="Helical" evidence="2">
    <location>
        <begin position="131"/>
        <end position="156"/>
    </location>
</feature>
<dbReference type="PANTHER" id="PTHR35471:SF1">
    <property type="entry name" value="OS07G0223700 PROTEIN"/>
    <property type="match status" value="1"/>
</dbReference>
<dbReference type="Proteomes" id="UP000195557">
    <property type="component" value="Unassembled WGS sequence"/>
</dbReference>
<evidence type="ECO:0008006" key="4">
    <source>
        <dbReference type="Google" id="ProtNLM"/>
    </source>
</evidence>
<evidence type="ECO:0000313" key="3">
    <source>
        <dbReference type="EMBL" id="OUS42616.1"/>
    </source>
</evidence>
<name>A0A1Y5HZ99_OSTTA</name>
<accession>A0A1Y5HZ99</accession>
<sequence>MDHVAARLDGMLHHLEDQGVGSRQMLKIARASVYAQIVLGMAGSLAFVYGTIHSSALALSLYAVVALEIKAPRLLKIYAVLLLVLTLIDFFWLATYAGPIGSSNTGMVMTLDAGKVDVDGTLKWGIMASGVNNFFCLVPEIFAFFLRVASVLLWALMWSKGLLDGSDGELYADPNSSYETAHKHSSIPGSPARNGVRNSDAFFTGDGGYQDIEA</sequence>